<name>A0A895XPH1_9ACTN</name>
<gene>
    <name evidence="1" type="ORF">JQS30_10180</name>
</gene>
<protein>
    <submittedName>
        <fullName evidence="1">Peptidase inhibitor family I36 protein</fullName>
    </submittedName>
</protein>
<evidence type="ECO:0000313" key="1">
    <source>
        <dbReference type="EMBL" id="QSB04180.1"/>
    </source>
</evidence>
<sequence length="142" mass="15430">MATSLISTSANADEASAANEFTVAASDGGAARVQGNGTATCQSGRVCVYSEYWWYGRGASFEYTFHAWSHLRSEVAWISNRGRSGHNNGNSMNVCLYEYNNHNGHYYYLVRGLGESAFSNGNPPLHDRLSSNRWVSGGSGNC</sequence>
<dbReference type="EMBL" id="CP070496">
    <property type="protein sequence ID" value="QSB04180.1"/>
    <property type="molecule type" value="Genomic_DNA"/>
</dbReference>
<dbReference type="Pfam" id="PF03995">
    <property type="entry name" value="Inhibitor_I36"/>
    <property type="match status" value="1"/>
</dbReference>
<dbReference type="AlphaFoldDB" id="A0A895XPH1"/>
<dbReference type="KEGG" id="nav:JQS30_10180"/>
<evidence type="ECO:0000313" key="2">
    <source>
        <dbReference type="Proteomes" id="UP000662939"/>
    </source>
</evidence>
<organism evidence="1 2">
    <name type="scientific">Natronoglycomyces albus</name>
    <dbReference type="NCBI Taxonomy" id="2811108"/>
    <lineage>
        <taxon>Bacteria</taxon>
        <taxon>Bacillati</taxon>
        <taxon>Actinomycetota</taxon>
        <taxon>Actinomycetes</taxon>
        <taxon>Glycomycetales</taxon>
        <taxon>Glycomycetaceae</taxon>
        <taxon>Natronoglycomyces</taxon>
    </lineage>
</organism>
<reference evidence="1" key="1">
    <citation type="submission" date="2021-02" db="EMBL/GenBank/DDBJ databases">
        <title>Natronoglycomyces albus gen. nov., sp. nov, a haloalkaliphilic actinobacterium from a soda solonchak soil.</title>
        <authorList>
            <person name="Sorokin D.Y."/>
            <person name="Khijniak T.V."/>
            <person name="Zakharycheva A.P."/>
            <person name="Boueva O.V."/>
            <person name="Ariskina E.V."/>
            <person name="Hahnke R.L."/>
            <person name="Bunk B."/>
            <person name="Sproer C."/>
            <person name="Schumann P."/>
            <person name="Evtushenko L.I."/>
            <person name="Kublanov I.V."/>
        </authorList>
    </citation>
    <scope>NUCLEOTIDE SEQUENCE</scope>
    <source>
        <strain evidence="1">DSM 106290</strain>
    </source>
</reference>
<proteinExistence type="predicted"/>
<accession>A0A895XPH1</accession>
<keyword evidence="2" id="KW-1185">Reference proteome</keyword>
<dbReference type="Proteomes" id="UP000662939">
    <property type="component" value="Chromosome"/>
</dbReference>
<dbReference type="RefSeq" id="WP_213170180.1">
    <property type="nucleotide sequence ID" value="NZ_CP070496.1"/>
</dbReference>